<evidence type="ECO:0008006" key="4">
    <source>
        <dbReference type="Google" id="ProtNLM"/>
    </source>
</evidence>
<evidence type="ECO:0000256" key="1">
    <source>
        <dbReference type="SAM" id="MobiDB-lite"/>
    </source>
</evidence>
<dbReference type="Proteomes" id="UP000239874">
    <property type="component" value="Unassembled WGS sequence"/>
</dbReference>
<feature type="compositionally biased region" description="Low complexity" evidence="1">
    <location>
        <begin position="44"/>
        <end position="60"/>
    </location>
</feature>
<comment type="caution">
    <text evidence="2">The sequence shown here is derived from an EMBL/GenBank/DDBJ whole genome shotgun (WGS) entry which is preliminary data.</text>
</comment>
<evidence type="ECO:0000313" key="2">
    <source>
        <dbReference type="EMBL" id="PPJ29712.1"/>
    </source>
</evidence>
<gene>
    <name evidence="2" type="ORF">C5E45_34060</name>
</gene>
<name>A0A2S6A903_9NOCA</name>
<feature type="region of interest" description="Disordered" evidence="1">
    <location>
        <begin position="44"/>
        <end position="91"/>
    </location>
</feature>
<dbReference type="InterPro" id="IPR024520">
    <property type="entry name" value="DUF3558"/>
</dbReference>
<feature type="compositionally biased region" description="Polar residues" evidence="1">
    <location>
        <begin position="65"/>
        <end position="83"/>
    </location>
</feature>
<reference evidence="2 3" key="1">
    <citation type="submission" date="2018-02" db="EMBL/GenBank/DDBJ databases">
        <title>8 Nocardia nova and 1 Nocardia cyriacigeorgica strain used for evolution to TMP-SMX.</title>
        <authorList>
            <person name="Mehta H."/>
            <person name="Weng J."/>
            <person name="Shamoo Y."/>
        </authorList>
    </citation>
    <scope>NUCLEOTIDE SEQUENCE [LARGE SCALE GENOMIC DNA]</scope>
    <source>
        <strain evidence="2 3">MDA3139</strain>
    </source>
</reference>
<evidence type="ECO:0000313" key="3">
    <source>
        <dbReference type="Proteomes" id="UP000239874"/>
    </source>
</evidence>
<sequence length="230" mass="24636">MPTRPTLPHCAPPPRRCPMTRNKHLTRAAVVVGVAAMLAACGNDTTSPQNSTQSSTASPAVAPGTPTQSTLTASRLQPPSQDNKYSRADGRPKVTFDPCTWIPDSAVSQLGFDPSTRHRGHDVVAEQTFLTCYLDSRDEGLQLDSGNVTLDEVKHKYAGRTQDLSVNGRPAVLTPNKSGSQDCSVDLQTKAGYFGITFIVTTNGDLKGIKPCDRIVEAAKTLEPFVGKDN</sequence>
<dbReference type="Pfam" id="PF12079">
    <property type="entry name" value="DUF3558"/>
    <property type="match status" value="1"/>
</dbReference>
<feature type="region of interest" description="Disordered" evidence="1">
    <location>
        <begin position="1"/>
        <end position="21"/>
    </location>
</feature>
<accession>A0A2S6A903</accession>
<organism evidence="2 3">
    <name type="scientific">Nocardia nova</name>
    <dbReference type="NCBI Taxonomy" id="37330"/>
    <lineage>
        <taxon>Bacteria</taxon>
        <taxon>Bacillati</taxon>
        <taxon>Actinomycetota</taxon>
        <taxon>Actinomycetes</taxon>
        <taxon>Mycobacteriales</taxon>
        <taxon>Nocardiaceae</taxon>
        <taxon>Nocardia</taxon>
    </lineage>
</organism>
<dbReference type="EMBL" id="PSZC01000047">
    <property type="protein sequence ID" value="PPJ29712.1"/>
    <property type="molecule type" value="Genomic_DNA"/>
</dbReference>
<dbReference type="AlphaFoldDB" id="A0A2S6A903"/>
<proteinExistence type="predicted"/>
<protein>
    <recommendedName>
        <fullName evidence="4">DUF3558 domain-containing protein</fullName>
    </recommendedName>
</protein>